<dbReference type="Proteomes" id="UP000199518">
    <property type="component" value="Unassembled WGS sequence"/>
</dbReference>
<dbReference type="AlphaFoldDB" id="A0A1I3RDM5"/>
<gene>
    <name evidence="1" type="ORF">SAMN05421753_12091</name>
</gene>
<dbReference type="EMBL" id="FOQD01000020">
    <property type="protein sequence ID" value="SFJ44110.1"/>
    <property type="molecule type" value="Genomic_DNA"/>
</dbReference>
<protein>
    <submittedName>
        <fullName evidence="1">Uncharacterized protein</fullName>
    </submittedName>
</protein>
<organism evidence="1 2">
    <name type="scientific">Planctomicrobium piriforme</name>
    <dbReference type="NCBI Taxonomy" id="1576369"/>
    <lineage>
        <taxon>Bacteria</taxon>
        <taxon>Pseudomonadati</taxon>
        <taxon>Planctomycetota</taxon>
        <taxon>Planctomycetia</taxon>
        <taxon>Planctomycetales</taxon>
        <taxon>Planctomycetaceae</taxon>
        <taxon>Planctomicrobium</taxon>
    </lineage>
</organism>
<name>A0A1I3RDM5_9PLAN</name>
<sequence length="94" mass="10615">MHCRCGYTFPVDSAMRNPAGRSFALIDDKDYPAFLKEEKNAMLATEEEFSLRAIARSCRYVGCLLECPECSRILMLPANSLEAAAEPQFYSREP</sequence>
<reference evidence="2" key="1">
    <citation type="submission" date="2016-10" db="EMBL/GenBank/DDBJ databases">
        <authorList>
            <person name="Varghese N."/>
            <person name="Submissions S."/>
        </authorList>
    </citation>
    <scope>NUCLEOTIDE SEQUENCE [LARGE SCALE GENOMIC DNA]</scope>
    <source>
        <strain evidence="2">DSM 26348</strain>
    </source>
</reference>
<evidence type="ECO:0000313" key="2">
    <source>
        <dbReference type="Proteomes" id="UP000199518"/>
    </source>
</evidence>
<keyword evidence="2" id="KW-1185">Reference proteome</keyword>
<accession>A0A1I3RDM5</accession>
<proteinExistence type="predicted"/>
<evidence type="ECO:0000313" key="1">
    <source>
        <dbReference type="EMBL" id="SFJ44110.1"/>
    </source>
</evidence>